<protein>
    <submittedName>
        <fullName evidence="2">Uncharacterized protein</fullName>
    </submittedName>
</protein>
<feature type="compositionally biased region" description="Low complexity" evidence="1">
    <location>
        <begin position="48"/>
        <end position="57"/>
    </location>
</feature>
<organism evidence="2 3">
    <name type="scientific">Photinus pyralis</name>
    <name type="common">Common eastern firefly</name>
    <name type="synonym">Lampyris pyralis</name>
    <dbReference type="NCBI Taxonomy" id="7054"/>
    <lineage>
        <taxon>Eukaryota</taxon>
        <taxon>Metazoa</taxon>
        <taxon>Ecdysozoa</taxon>
        <taxon>Arthropoda</taxon>
        <taxon>Hexapoda</taxon>
        <taxon>Insecta</taxon>
        <taxon>Pterygota</taxon>
        <taxon>Neoptera</taxon>
        <taxon>Endopterygota</taxon>
        <taxon>Coleoptera</taxon>
        <taxon>Polyphaga</taxon>
        <taxon>Elateriformia</taxon>
        <taxon>Elateroidea</taxon>
        <taxon>Lampyridae</taxon>
        <taxon>Lampyrinae</taxon>
        <taxon>Photinus</taxon>
    </lineage>
</organism>
<sequence length="300" mass="34490">MSHQQVFPQEKINEFLNRSKSRKVPLFMDVEEESSSSPTPLTPPPQSSPKSTVSTVSDGGITKTCWNNIYGLDFNEISTQTSEVEDNYTFMNHTDELISPLIYKYDSNGNGCEKILSIGYSLWKDAAPIVRIGCSKCCGFIDFTPPEWYNLTQLSTFDEDDEVVNYREMDSAIYHNPKARSLHYGDGEFRCSVEVESFIKLFRLKHMVNYYLEMLTSYNFNIFYQRFIDLIAEYVDATSSNDLINTAFSILNPSLNINSFNILCILEILHRYPGEVIDKVHKSRNHQILQQQNLWTAAAK</sequence>
<feature type="region of interest" description="Disordered" evidence="1">
    <location>
        <begin position="26"/>
        <end position="57"/>
    </location>
</feature>
<evidence type="ECO:0000256" key="1">
    <source>
        <dbReference type="SAM" id="MobiDB-lite"/>
    </source>
</evidence>
<keyword evidence="3" id="KW-1185">Reference proteome</keyword>
<evidence type="ECO:0000313" key="2">
    <source>
        <dbReference type="EMBL" id="KAB0805377.1"/>
    </source>
</evidence>
<dbReference type="Proteomes" id="UP000327044">
    <property type="component" value="Unassembled WGS sequence"/>
</dbReference>
<name>A0A5N4B6Z5_PHOPY</name>
<proteinExistence type="predicted"/>
<accession>A0A5N4B6Z5</accession>
<evidence type="ECO:0000313" key="3">
    <source>
        <dbReference type="Proteomes" id="UP000327044"/>
    </source>
</evidence>
<reference evidence="2 3" key="1">
    <citation type="journal article" date="2018" name="Elife">
        <title>Firefly genomes illuminate parallel origins of bioluminescence in beetles.</title>
        <authorList>
            <person name="Fallon T.R."/>
            <person name="Lower S.E."/>
            <person name="Chang C.H."/>
            <person name="Bessho-Uehara M."/>
            <person name="Martin G.J."/>
            <person name="Bewick A.J."/>
            <person name="Behringer M."/>
            <person name="Debat H.J."/>
            <person name="Wong I."/>
            <person name="Day J.C."/>
            <person name="Suvorov A."/>
            <person name="Silva C.J."/>
            <person name="Stanger-Hall K.F."/>
            <person name="Hall D.W."/>
            <person name="Schmitz R.J."/>
            <person name="Nelson D.R."/>
            <person name="Lewis S.M."/>
            <person name="Shigenobu S."/>
            <person name="Bybee S.M."/>
            <person name="Larracuente A.M."/>
            <person name="Oba Y."/>
            <person name="Weng J.K."/>
        </authorList>
    </citation>
    <scope>NUCLEOTIDE SEQUENCE [LARGE SCALE GENOMIC DNA]</scope>
    <source>
        <strain evidence="2">1611_PpyrPB1</strain>
        <tissue evidence="2">Whole body</tissue>
    </source>
</reference>
<comment type="caution">
    <text evidence="2">The sequence shown here is derived from an EMBL/GenBank/DDBJ whole genome shotgun (WGS) entry which is preliminary data.</text>
</comment>
<dbReference type="AlphaFoldDB" id="A0A5N4B6Z5"/>
<gene>
    <name evidence="2" type="ORF">PPYR_02347</name>
</gene>
<dbReference type="InParanoid" id="A0A5N4B6Z5"/>
<dbReference type="EMBL" id="VVIM01000001">
    <property type="protein sequence ID" value="KAB0805377.1"/>
    <property type="molecule type" value="Genomic_DNA"/>
</dbReference>